<dbReference type="InterPro" id="IPR010221">
    <property type="entry name" value="VCBS_dom"/>
</dbReference>
<name>A0AAF0H1U6_AGRTU</name>
<dbReference type="Proteomes" id="UP000305410">
    <property type="component" value="Chromosome Linear"/>
</dbReference>
<dbReference type="NCBIfam" id="TIGR01965">
    <property type="entry name" value="VCBS_repeat"/>
    <property type="match status" value="1"/>
</dbReference>
<evidence type="ECO:0000256" key="1">
    <source>
        <dbReference type="SAM" id="MobiDB-lite"/>
    </source>
</evidence>
<proteinExistence type="predicted"/>
<dbReference type="RefSeq" id="WP_162927542.1">
    <property type="nucleotide sequence ID" value="NZ_CP122963.1"/>
</dbReference>
<dbReference type="Pfam" id="PF17963">
    <property type="entry name" value="Big_9"/>
    <property type="match status" value="1"/>
</dbReference>
<feature type="region of interest" description="Disordered" evidence="1">
    <location>
        <begin position="563"/>
        <end position="594"/>
    </location>
</feature>
<reference evidence="2" key="2">
    <citation type="submission" date="2023-04" db="EMBL/GenBank/DDBJ databases">
        <title>Complete genome sequence of Agrobacterium salinitolerans CFBP5506.</title>
        <authorList>
            <person name="Yen H.-C."/>
            <person name="Yan X.-H."/>
            <person name="Lai E.-M."/>
            <person name="Kuo C.-H."/>
        </authorList>
    </citation>
    <scope>NUCLEOTIDE SEQUENCE</scope>
    <source>
        <strain evidence="2">CFBP5506</strain>
    </source>
</reference>
<dbReference type="AlphaFoldDB" id="A0AAF0H1U6"/>
<dbReference type="NCBIfam" id="NF045619">
    <property type="entry name" value="adhes_GNV_Cterm"/>
    <property type="match status" value="1"/>
</dbReference>
<gene>
    <name evidence="2" type="ORF">CFBP5506_14520</name>
</gene>
<sequence>MATAEVTLLPTVTEDVPLGSDTYLAVVSLAGLDLQLFADTIEFDVETGHTQDLNFDFSGLIGADVLGDYNLVVQKWDPSTQQWTSIEGGGPATILSLSLFGGTSGTVPGLEPGEYRAFMGFNGLLGVGVGGTLTLDGTDYDFTEIGGYDPVAVSGNVIDNDVVPAGTTVQSVDGQAVDEDGVTIQGDFGELLIRSDGSYTYTPFANGAGIGQVDRFDYVVTDADGNTGTATLYVQIGSDNVTMTWSDTDPGLPATLEFATTGDSADASIIWSNVTDDDFFTATGSTLLSGGLGQTSTYTSDSFVITDSMEVSGSINVSVLLAALSNGVLYLEQETTPGNWQQVASDSFNIIVGGLGTVASIDLAELDLLAGTYRVRSTLSGTLVNVSATITTDIDVTYTDQYEVGTTTGDSGNLLTNDDLGSTFTQFQIFDGTSFVDVTGTRTIDGEYGTLTINADGSYSYELHPDLTHFTTSQTETFEYQLIHPSGAVEQSSLVVTVDPSGAGVPDQAMMFVAEDITGLDSIDVAASDDPFTSSQDSDDELSRLIEEDSEELTVPLEGLAALSEPEEGDADLGSTEESAGLVETPDPVELPVDPFGHLVAEDELNSTHSTVI</sequence>
<accession>A0AAF0H1U6</accession>
<reference evidence="2" key="1">
    <citation type="submission" date="2019-04" db="EMBL/GenBank/DDBJ databases">
        <authorList>
            <person name="Chiang H.-Y."/>
            <person name="Huang Y.-Y."/>
            <person name="Chou L."/>
            <person name="Lai E.-M."/>
            <person name="Kuo C.-H."/>
        </authorList>
    </citation>
    <scope>NUCLEOTIDE SEQUENCE</scope>
    <source>
        <strain evidence="2">CFBP5506</strain>
    </source>
</reference>
<dbReference type="InterPro" id="IPR055014">
    <property type="entry name" value="BapA_Bap-like_C"/>
</dbReference>
<protein>
    <submittedName>
        <fullName evidence="2">VCBS domain-containing protein</fullName>
    </submittedName>
</protein>
<evidence type="ECO:0000313" key="3">
    <source>
        <dbReference type="Proteomes" id="UP000305410"/>
    </source>
</evidence>
<evidence type="ECO:0000313" key="2">
    <source>
        <dbReference type="EMBL" id="WGM60900.1"/>
    </source>
</evidence>
<dbReference type="EMBL" id="CP122963">
    <property type="protein sequence ID" value="WGM60900.1"/>
    <property type="molecule type" value="Genomic_DNA"/>
</dbReference>
<organism evidence="2 3">
    <name type="scientific">Agrobacterium tumefaciens</name>
    <dbReference type="NCBI Taxonomy" id="358"/>
    <lineage>
        <taxon>Bacteria</taxon>
        <taxon>Pseudomonadati</taxon>
        <taxon>Pseudomonadota</taxon>
        <taxon>Alphaproteobacteria</taxon>
        <taxon>Hyphomicrobiales</taxon>
        <taxon>Rhizobiaceae</taxon>
        <taxon>Rhizobium/Agrobacterium group</taxon>
        <taxon>Agrobacterium</taxon>
        <taxon>Agrobacterium tumefaciens complex</taxon>
    </lineage>
</organism>